<feature type="compositionally biased region" description="Acidic residues" evidence="1">
    <location>
        <begin position="513"/>
        <end position="528"/>
    </location>
</feature>
<accession>A0A8H6ACA8</accession>
<proteinExistence type="predicted"/>
<reference evidence="2 3" key="1">
    <citation type="submission" date="2019-04" db="EMBL/GenBank/DDBJ databases">
        <title>Aspergillus burnettii sp. nov., novel species from soil in southeast Queensland.</title>
        <authorList>
            <person name="Gilchrist C.L.M."/>
            <person name="Pitt J.I."/>
            <person name="Lange L."/>
            <person name="Lacey H.J."/>
            <person name="Vuong D."/>
            <person name="Midgley D.J."/>
            <person name="Greenfield P."/>
            <person name="Bradbury M."/>
            <person name="Lacey E."/>
            <person name="Busk P.K."/>
            <person name="Pilgaard B."/>
            <person name="Chooi Y.H."/>
            <person name="Piggott A.M."/>
        </authorList>
    </citation>
    <scope>NUCLEOTIDE SEQUENCE [LARGE SCALE GENOMIC DNA]</scope>
    <source>
        <strain evidence="2 3">FRR 5400</strain>
    </source>
</reference>
<evidence type="ECO:0000256" key="1">
    <source>
        <dbReference type="SAM" id="MobiDB-lite"/>
    </source>
</evidence>
<keyword evidence="3" id="KW-1185">Reference proteome</keyword>
<dbReference type="EMBL" id="SPNV01000013">
    <property type="protein sequence ID" value="KAF5865946.1"/>
    <property type="molecule type" value="Genomic_DNA"/>
</dbReference>
<sequence>MARSKQTTWRKPWPRLNRNIIHEFPDHSGETYKVVRGTPNCSNPKSIVKLGVHLYSLRPLTPSREEVATRLLSESAFSSWGNARNRWPRVDVYAPLGSIEECIEHHRREKIYRREALEKMHCEAVEVAEDEEQAQEAVLKLRGKEPLPHIVPTWCRSPRFWRERDYWDDRYRSFILVIPEECTSWDDILRRGLWMVKFDQDAAPDMETDVHDDDPEEYALIEDREPRVWVDKTKYGPPISIKRVSVCEGNCEFNNAPFGVHCAHGQTESEMPKFERKLYDEWANLTTVLWDCTYTSPVCEFCDQGPCEVDMDEHYFDDDGQCVACRRHIEYRRRSKRIAKMIRSSSGRRSGKSRLALQEPGMATQVHAMSPPGQGEIDIAGTRLDTVANCVLEFKLHHKPGGRQGYVSVRSYVRKALEKALDDLVSLIHLYYPCLLRKPYVVYPSPEYFARLDVPENLLRNTILLQKPEDLALYLGSDIPHDYGGCGRPLAELNCLEEMQLRLEDLGNGGNDPEVEGVGDNGTNEDAEHDQTSGVGGSVDNQPGTVAAANQPELRLIYWEEIGLPTITLDLDD</sequence>
<organism evidence="2 3">
    <name type="scientific">Petromyces alliaceus</name>
    <name type="common">Aspergillus alliaceus</name>
    <dbReference type="NCBI Taxonomy" id="209559"/>
    <lineage>
        <taxon>Eukaryota</taxon>
        <taxon>Fungi</taxon>
        <taxon>Dikarya</taxon>
        <taxon>Ascomycota</taxon>
        <taxon>Pezizomycotina</taxon>
        <taxon>Eurotiomycetes</taxon>
        <taxon>Eurotiomycetidae</taxon>
        <taxon>Eurotiales</taxon>
        <taxon>Aspergillaceae</taxon>
        <taxon>Aspergillus</taxon>
        <taxon>Aspergillus subgen. Circumdati</taxon>
    </lineage>
</organism>
<gene>
    <name evidence="2" type="ORF">ETB97_001522</name>
</gene>
<feature type="region of interest" description="Disordered" evidence="1">
    <location>
        <begin position="505"/>
        <end position="544"/>
    </location>
</feature>
<dbReference type="AlphaFoldDB" id="A0A8H6ACA8"/>
<evidence type="ECO:0000313" key="3">
    <source>
        <dbReference type="Proteomes" id="UP000541154"/>
    </source>
</evidence>
<protein>
    <submittedName>
        <fullName evidence="2">Uncharacterized protein</fullName>
    </submittedName>
</protein>
<evidence type="ECO:0000313" key="2">
    <source>
        <dbReference type="EMBL" id="KAF5865946.1"/>
    </source>
</evidence>
<comment type="caution">
    <text evidence="2">The sequence shown here is derived from an EMBL/GenBank/DDBJ whole genome shotgun (WGS) entry which is preliminary data.</text>
</comment>
<dbReference type="Proteomes" id="UP000541154">
    <property type="component" value="Unassembled WGS sequence"/>
</dbReference>
<name>A0A8H6ACA8_PETAA</name>